<dbReference type="EMBL" id="KE561178">
    <property type="protein sequence ID" value="EPZ32140.1"/>
    <property type="molecule type" value="Genomic_DNA"/>
</dbReference>
<keyword evidence="1" id="KW-0732">Signal</keyword>
<organism evidence="2 3">
    <name type="scientific">Rozella allomycis (strain CSF55)</name>
    <dbReference type="NCBI Taxonomy" id="988480"/>
    <lineage>
        <taxon>Eukaryota</taxon>
        <taxon>Fungi</taxon>
        <taxon>Fungi incertae sedis</taxon>
        <taxon>Cryptomycota</taxon>
        <taxon>Cryptomycota incertae sedis</taxon>
        <taxon>Rozella</taxon>
    </lineage>
</organism>
<gene>
    <name evidence="2" type="ORF">O9G_005387</name>
</gene>
<feature type="non-terminal residue" evidence="2">
    <location>
        <position position="849"/>
    </location>
</feature>
<feature type="chain" id="PRO_5012271927" evidence="1">
    <location>
        <begin position="16"/>
        <end position="849"/>
    </location>
</feature>
<keyword evidence="3" id="KW-1185">Reference proteome</keyword>
<reference evidence="2 3" key="1">
    <citation type="journal article" date="2013" name="Curr. Biol.">
        <title>Shared signatures of parasitism and phylogenomics unite Cryptomycota and microsporidia.</title>
        <authorList>
            <person name="James T.Y."/>
            <person name="Pelin A."/>
            <person name="Bonen L."/>
            <person name="Ahrendt S."/>
            <person name="Sain D."/>
            <person name="Corradi N."/>
            <person name="Stajich J.E."/>
        </authorList>
    </citation>
    <scope>NUCLEOTIDE SEQUENCE [LARGE SCALE GENOMIC DNA]</scope>
    <source>
        <strain evidence="2 3">CSF55</strain>
    </source>
</reference>
<proteinExistence type="predicted"/>
<accession>A0A075ATV9</accession>
<evidence type="ECO:0000313" key="2">
    <source>
        <dbReference type="EMBL" id="EPZ32140.1"/>
    </source>
</evidence>
<name>A0A075ATV9_ROZAC</name>
<feature type="signal peptide" evidence="1">
    <location>
        <begin position="1"/>
        <end position="15"/>
    </location>
</feature>
<dbReference type="Proteomes" id="UP000030755">
    <property type="component" value="Unassembled WGS sequence"/>
</dbReference>
<dbReference type="AlphaFoldDB" id="A0A075ATV9"/>
<protein>
    <submittedName>
        <fullName evidence="2">Uncharacterized protein</fullName>
    </submittedName>
</protein>
<dbReference type="HOGENOM" id="CLU_336054_0_0_1"/>
<sequence length="849" mass="97834">MFTLLILLLNGIIIAKELYKAKESKIVIERLKFGSFCDFAAIEYDIRALVDNPSKYGLQFSHVKIDVEYQDERMLEIRGIPDVELKRMRNVYDFRSSVRVVEKGLEKFLFKFDPDDKVVVRVSVDVETDAFFVRVRVPVSRSVEIPVHELVTGGEGGEGKAAVRNIEFLNERGSKDFGARVNLDVKAGSVPVYLDLRVPAMSISLADGKKNRLMTLNTERYLILNNSTGLDVNFGFEIPFAAERQILDVLGKIKKKSSNLGLYLNVRNGMEEKCELLDFISDTLIPLPVSEKRLDLASKFLNSYQDLLKNKLGNFVKDIEKTLASKSLNRRVNNKSDDKKICNKNNKENGCTDEPFLSVGLIGGNVRDNVPYFVLESVADLGYMAREYFNFEMKNEMISGNLPLLSFESMFLSESGLSSKVLSFDVKPSRVDSVVVEMMTEIGISNMTSVVEMFRREEKFKNVFLSGRREENIISSILSFFKIPVGFESEGKSECEIEHLNVINVESTNSMVTVDSRMMFDVNESVLSESRIKLYWNDMYMNFQVAGHHPSEKQELFSVRSNKGQVYLNGDLKNVMCLVHEGKMEFQFQIGYSEYDEVKLNKLNGFFQEYIFNLGNSSRHHSDPLPHKFYVKGKIGQGKMNFQGDLPWEIIMEDFKLLSSMSTPNGKWSLITNEINLREFYSNTFFMDSSIKTILPIKILPNKCLIRNEISIPEISIKFSKYNGVEKNVWQIVSTRKNKFPLMLTSEFNGKQKYENQIYEKFDFKFEILDFEDLKEAFEFLGKEMSVNSALDRYDFSNLLFNPFESFLTIMINNIFRQVRKEFKNERNDEFYKTFKISNSNLPFLSKIS</sequence>
<dbReference type="Gene3D" id="2.60.40.1820">
    <property type="match status" value="1"/>
</dbReference>
<evidence type="ECO:0000256" key="1">
    <source>
        <dbReference type="SAM" id="SignalP"/>
    </source>
</evidence>
<evidence type="ECO:0000313" key="3">
    <source>
        <dbReference type="Proteomes" id="UP000030755"/>
    </source>
</evidence>